<dbReference type="Proteomes" id="UP000502248">
    <property type="component" value="Chromosome"/>
</dbReference>
<dbReference type="KEGG" id="cheb:HH215_33080"/>
<protein>
    <submittedName>
        <fullName evidence="1">Uncharacterized protein</fullName>
    </submittedName>
</protein>
<dbReference type="AlphaFoldDB" id="A0A7Z2VRE2"/>
<reference evidence="1 2" key="1">
    <citation type="submission" date="2020-04" db="EMBL/GenBank/DDBJ databases">
        <title>Genome sequencing of novel species.</title>
        <authorList>
            <person name="Heo J."/>
            <person name="Kim S.-J."/>
            <person name="Kim J.-S."/>
            <person name="Hong S.-B."/>
            <person name="Kwon S.-W."/>
        </authorList>
    </citation>
    <scope>NUCLEOTIDE SEQUENCE [LARGE SCALE GENOMIC DNA]</scope>
    <source>
        <strain evidence="1 2">MFER-1</strain>
    </source>
</reference>
<name>A0A7Z2VRE2_9BACL</name>
<evidence type="ECO:0000313" key="2">
    <source>
        <dbReference type="Proteomes" id="UP000502248"/>
    </source>
</evidence>
<organism evidence="1 2">
    <name type="scientific">Cohnella herbarum</name>
    <dbReference type="NCBI Taxonomy" id="2728023"/>
    <lineage>
        <taxon>Bacteria</taxon>
        <taxon>Bacillati</taxon>
        <taxon>Bacillota</taxon>
        <taxon>Bacilli</taxon>
        <taxon>Bacillales</taxon>
        <taxon>Paenibacillaceae</taxon>
        <taxon>Cohnella</taxon>
    </lineage>
</organism>
<proteinExistence type="predicted"/>
<evidence type="ECO:0000313" key="1">
    <source>
        <dbReference type="EMBL" id="QJD87540.1"/>
    </source>
</evidence>
<sequence length="217" mass="24429">MREMIPAGRERSGETERWVTLLTRLNNRKSLPHLLPDQVWHPGLDEEIAAIPIDLVADGRPDGTLSAMAWKAALHLWNDSLDAAHALVEHMNTPTGAALHGIMHRREGDFDNAKYWFHQAGNHPAYHGLQSRAAAFLGERRIPRGSLQTALLQIASQGSWNAYLFVNVVAIQQRCVDEQEAGDILEYLQQLELEAFIRFLEGRIAVSSWKTTFSDDD</sequence>
<keyword evidence="2" id="KW-1185">Reference proteome</keyword>
<accession>A0A7Z2VRE2</accession>
<dbReference type="RefSeq" id="WP_169283783.1">
    <property type="nucleotide sequence ID" value="NZ_CP051680.1"/>
</dbReference>
<dbReference type="EMBL" id="CP051680">
    <property type="protein sequence ID" value="QJD87540.1"/>
    <property type="molecule type" value="Genomic_DNA"/>
</dbReference>
<gene>
    <name evidence="1" type="ORF">HH215_33080</name>
</gene>